<dbReference type="GO" id="GO:0008483">
    <property type="term" value="F:transaminase activity"/>
    <property type="evidence" value="ECO:0007669"/>
    <property type="project" value="UniProtKB-KW"/>
</dbReference>
<dbReference type="RefSeq" id="WP_127193144.1">
    <property type="nucleotide sequence ID" value="NZ_RZNY01000013.1"/>
</dbReference>
<gene>
    <name evidence="4" type="ORF">EJP82_16375</name>
</gene>
<dbReference type="Gene3D" id="3.90.1150.10">
    <property type="entry name" value="Aspartate Aminotransferase, domain 1"/>
    <property type="match status" value="1"/>
</dbReference>
<keyword evidence="4" id="KW-0032">Aminotransferase</keyword>
<accession>A0A3S1EGL4</accession>
<dbReference type="PANTHER" id="PTHR43586">
    <property type="entry name" value="CYSTEINE DESULFURASE"/>
    <property type="match status" value="1"/>
</dbReference>
<evidence type="ECO:0000256" key="1">
    <source>
        <dbReference type="ARBA" id="ARBA00001933"/>
    </source>
</evidence>
<evidence type="ECO:0000259" key="3">
    <source>
        <dbReference type="Pfam" id="PF00266"/>
    </source>
</evidence>
<dbReference type="InterPro" id="IPR015421">
    <property type="entry name" value="PyrdxlP-dep_Trfase_major"/>
</dbReference>
<proteinExistence type="predicted"/>
<dbReference type="InterPro" id="IPR015424">
    <property type="entry name" value="PyrdxlP-dep_Trfase"/>
</dbReference>
<organism evidence="4 5">
    <name type="scientific">Paenibacillus anaericanus</name>
    <dbReference type="NCBI Taxonomy" id="170367"/>
    <lineage>
        <taxon>Bacteria</taxon>
        <taxon>Bacillati</taxon>
        <taxon>Bacillota</taxon>
        <taxon>Bacilli</taxon>
        <taxon>Bacillales</taxon>
        <taxon>Paenibacillaceae</taxon>
        <taxon>Paenibacillus</taxon>
    </lineage>
</organism>
<dbReference type="Pfam" id="PF00266">
    <property type="entry name" value="Aminotran_5"/>
    <property type="match status" value="1"/>
</dbReference>
<dbReference type="Proteomes" id="UP000279446">
    <property type="component" value="Unassembled WGS sequence"/>
</dbReference>
<name>A0A3S1EGL4_9BACL</name>
<feature type="domain" description="Aminotransferase class V" evidence="3">
    <location>
        <begin position="45"/>
        <end position="454"/>
    </location>
</feature>
<protein>
    <submittedName>
        <fullName evidence="4">Aminotransferase class V-fold PLP-dependent enzyme</fullName>
    </submittedName>
</protein>
<evidence type="ECO:0000313" key="5">
    <source>
        <dbReference type="Proteomes" id="UP000279446"/>
    </source>
</evidence>
<dbReference type="SUPFAM" id="SSF53383">
    <property type="entry name" value="PLP-dependent transferases"/>
    <property type="match status" value="1"/>
</dbReference>
<dbReference type="Gene3D" id="3.40.640.10">
    <property type="entry name" value="Type I PLP-dependent aspartate aminotransferase-like (Major domain)"/>
    <property type="match status" value="1"/>
</dbReference>
<dbReference type="PANTHER" id="PTHR43586:SF8">
    <property type="entry name" value="CYSTEINE DESULFURASE 1, CHLOROPLASTIC"/>
    <property type="match status" value="1"/>
</dbReference>
<dbReference type="InterPro" id="IPR000192">
    <property type="entry name" value="Aminotrans_V_dom"/>
</dbReference>
<dbReference type="AlphaFoldDB" id="A0A3S1EGL4"/>
<comment type="caution">
    <text evidence="4">The sequence shown here is derived from an EMBL/GenBank/DDBJ whole genome shotgun (WGS) entry which is preliminary data.</text>
</comment>
<sequence>MLQARIGSESYCVSGLETYFYPFRKQMIGIDQTFMTAYGKKGILYADWMASGRLFRPIENKLTDVYGPFVANTHTESNVTGTTMTLAYKHARDIIKSHVHADECDVLLTGGSGMTAMVNKLQRLLGLKVPNHLREKLLLPEEERPIIFVTHMEHHSNQLSWMETIGDVVIVEPDQQGLVDPEQLERKLRDYQNRKFKIGAFTACSNVTGVQTPYHALSRKMHEYGGLCFIDFSASAPYVDINMHPAHPLEKLDAIYFSPHKFLGGPGASGVLIVDSRLISSPVPDHPGGGTVLWSNPWGGKRYNWDMESREDGGTPGFLQTIRTALCITLKEKMGTQQMQHREWEMLDILLPKLGRIHGLHVLDGHISERKGIVSFYLENIHYNLMVRLLNDRYGIQTRGGCSCAGTFGHYLFNLNQTVSKQITDTIDTGDLSYKPGWVRISLHPIMTNSEIEYIIHAIRDIMQNIEEYRKDYVYHPGNNEFHHVKSVSNPPIEQWFSW</sequence>
<keyword evidence="2" id="KW-0663">Pyridoxal phosphate</keyword>
<evidence type="ECO:0000256" key="2">
    <source>
        <dbReference type="ARBA" id="ARBA00022898"/>
    </source>
</evidence>
<reference evidence="4 5" key="1">
    <citation type="submission" date="2018-12" db="EMBL/GenBank/DDBJ databases">
        <authorList>
            <person name="Sun L."/>
            <person name="Chen Z."/>
        </authorList>
    </citation>
    <scope>NUCLEOTIDE SEQUENCE [LARGE SCALE GENOMIC DNA]</scope>
    <source>
        <strain evidence="4 5">DSM 15890</strain>
    </source>
</reference>
<dbReference type="EMBL" id="RZNY01000013">
    <property type="protein sequence ID" value="RUT45252.1"/>
    <property type="molecule type" value="Genomic_DNA"/>
</dbReference>
<dbReference type="OrthoDB" id="9804366at2"/>
<keyword evidence="4" id="KW-0808">Transferase</keyword>
<evidence type="ECO:0000313" key="4">
    <source>
        <dbReference type="EMBL" id="RUT45252.1"/>
    </source>
</evidence>
<dbReference type="InterPro" id="IPR015422">
    <property type="entry name" value="PyrdxlP-dep_Trfase_small"/>
</dbReference>
<comment type="cofactor">
    <cofactor evidence="1">
        <name>pyridoxal 5'-phosphate</name>
        <dbReference type="ChEBI" id="CHEBI:597326"/>
    </cofactor>
</comment>
<keyword evidence="5" id="KW-1185">Reference proteome</keyword>